<sequence length="228" mass="26630">MYNIYRYCFSLLLLCCVTTLTGQKVNSEKNDSINKFELNSIRVELDVSPVITTFLNRGDVYQYESAVQAEINNRYYPIFEIGYAGADKLTASGIKYQGNALFYRLGMDFNLIKNQTSENKFTNYFLIGARLGHTNFDYDLQNITFENEYWNTDFQKDFRGKSFNLWFEITAGIRVEIYKRVYVGWTARIKNLITKPDQGDYKPWYIPGFGINGDGSVWGFNYMLGYKF</sequence>
<comment type="caution">
    <text evidence="1">The sequence shown here is derived from an EMBL/GenBank/DDBJ whole genome shotgun (WGS) entry which is preliminary data.</text>
</comment>
<evidence type="ECO:0000313" key="1">
    <source>
        <dbReference type="EMBL" id="MPM12061.1"/>
    </source>
</evidence>
<evidence type="ECO:0008006" key="2">
    <source>
        <dbReference type="Google" id="ProtNLM"/>
    </source>
</evidence>
<dbReference type="AlphaFoldDB" id="A0A644X8C1"/>
<protein>
    <recommendedName>
        <fullName evidence="2">DUF3575 domain-containing protein</fullName>
    </recommendedName>
</protein>
<organism evidence="1">
    <name type="scientific">bioreactor metagenome</name>
    <dbReference type="NCBI Taxonomy" id="1076179"/>
    <lineage>
        <taxon>unclassified sequences</taxon>
        <taxon>metagenomes</taxon>
        <taxon>ecological metagenomes</taxon>
    </lineage>
</organism>
<name>A0A644X8C1_9ZZZZ</name>
<dbReference type="InterPro" id="IPR046111">
    <property type="entry name" value="DUF6048"/>
</dbReference>
<reference evidence="1" key="1">
    <citation type="submission" date="2019-08" db="EMBL/GenBank/DDBJ databases">
        <authorList>
            <person name="Kucharzyk K."/>
            <person name="Murdoch R.W."/>
            <person name="Higgins S."/>
            <person name="Loffler F."/>
        </authorList>
    </citation>
    <scope>NUCLEOTIDE SEQUENCE</scope>
</reference>
<proteinExistence type="predicted"/>
<dbReference type="EMBL" id="VSSQ01001916">
    <property type="protein sequence ID" value="MPM12061.1"/>
    <property type="molecule type" value="Genomic_DNA"/>
</dbReference>
<dbReference type="Pfam" id="PF19515">
    <property type="entry name" value="DUF6048"/>
    <property type="match status" value="1"/>
</dbReference>
<accession>A0A644X8C1</accession>
<gene>
    <name evidence="1" type="ORF">SDC9_58412</name>
</gene>